<evidence type="ECO:0000313" key="1">
    <source>
        <dbReference type="EMBL" id="PDT45880.1"/>
    </source>
</evidence>
<accession>A0A2A6LUB3</accession>
<proteinExistence type="predicted"/>
<evidence type="ECO:0000313" key="2">
    <source>
        <dbReference type="Proteomes" id="UP000220353"/>
    </source>
</evidence>
<name>A0A2A6LUB3_RHIFR</name>
<dbReference type="PROSITE" id="PS51257">
    <property type="entry name" value="PROKAR_LIPOPROTEIN"/>
    <property type="match status" value="1"/>
</dbReference>
<comment type="caution">
    <text evidence="1">The sequence shown here is derived from an EMBL/GenBank/DDBJ whole genome shotgun (WGS) entry which is preliminary data.</text>
</comment>
<dbReference type="GO" id="GO:0043165">
    <property type="term" value="P:Gram-negative-bacterium-type cell outer membrane assembly"/>
    <property type="evidence" value="ECO:0007669"/>
    <property type="project" value="InterPro"/>
</dbReference>
<evidence type="ECO:0008006" key="3">
    <source>
        <dbReference type="Google" id="ProtNLM"/>
    </source>
</evidence>
<gene>
    <name evidence="1" type="ORF">CO661_21000</name>
</gene>
<dbReference type="Proteomes" id="UP000220353">
    <property type="component" value="Unassembled WGS sequence"/>
</dbReference>
<dbReference type="GO" id="GO:0019867">
    <property type="term" value="C:outer membrane"/>
    <property type="evidence" value="ECO:0007669"/>
    <property type="project" value="InterPro"/>
</dbReference>
<dbReference type="Gene3D" id="3.30.160.150">
    <property type="entry name" value="Lipoprotein like domain"/>
    <property type="match status" value="1"/>
</dbReference>
<reference evidence="1 2" key="1">
    <citation type="submission" date="2017-09" db="EMBL/GenBank/DDBJ databases">
        <title>Comparative genomics of rhizobia isolated from Phaseolus vulgaris in China.</title>
        <authorList>
            <person name="Tong W."/>
        </authorList>
    </citation>
    <scope>NUCLEOTIDE SEQUENCE [LARGE SCALE GENOMIC DNA]</scope>
    <source>
        <strain evidence="1 2">PCH1</strain>
    </source>
</reference>
<dbReference type="RefSeq" id="WP_037469078.1">
    <property type="nucleotide sequence ID" value="NZ_NWTC01000017.1"/>
</dbReference>
<protein>
    <recommendedName>
        <fullName evidence="3">LPS-assembly lipoprotein</fullName>
    </recommendedName>
</protein>
<dbReference type="EMBL" id="NWTC01000017">
    <property type="protein sequence ID" value="PDT45880.1"/>
    <property type="molecule type" value="Genomic_DNA"/>
</dbReference>
<sequence length="173" mass="18358">MSSSEKAGLRLRSIGMLAGTLLLTALAGCQVRPLYSDGATSAALGSIEIAEADDRVEQEVRNALIFLASGGQGEPVNPQYHLALNVTHRTMGVLYDDAEDRAAAGRIVVKADYNLTRTATGETVKAGYRSAVALADFPEQEFAKVRAVRDAENRAAKELAELIRADIAAALGR</sequence>
<dbReference type="AlphaFoldDB" id="A0A2A6LUB3"/>
<organism evidence="1 2">
    <name type="scientific">Rhizobium fredii</name>
    <name type="common">Sinorhizobium fredii</name>
    <dbReference type="NCBI Taxonomy" id="380"/>
    <lineage>
        <taxon>Bacteria</taxon>
        <taxon>Pseudomonadati</taxon>
        <taxon>Pseudomonadota</taxon>
        <taxon>Alphaproteobacteria</taxon>
        <taxon>Hyphomicrobiales</taxon>
        <taxon>Rhizobiaceae</taxon>
        <taxon>Sinorhizobium/Ensifer group</taxon>
        <taxon>Sinorhizobium</taxon>
    </lineage>
</organism>